<feature type="transmembrane region" description="Helical" evidence="1">
    <location>
        <begin position="237"/>
        <end position="265"/>
    </location>
</feature>
<organism evidence="2 3">
    <name type="scientific">Caenorhabditis angaria</name>
    <dbReference type="NCBI Taxonomy" id="860376"/>
    <lineage>
        <taxon>Eukaryota</taxon>
        <taxon>Metazoa</taxon>
        <taxon>Ecdysozoa</taxon>
        <taxon>Nematoda</taxon>
        <taxon>Chromadorea</taxon>
        <taxon>Rhabditida</taxon>
        <taxon>Rhabditina</taxon>
        <taxon>Rhabditomorpha</taxon>
        <taxon>Rhabditoidea</taxon>
        <taxon>Rhabditidae</taxon>
        <taxon>Peloderinae</taxon>
        <taxon>Caenorhabditis</taxon>
    </lineage>
</organism>
<feature type="transmembrane region" description="Helical" evidence="1">
    <location>
        <begin position="136"/>
        <end position="155"/>
    </location>
</feature>
<evidence type="ECO:0008006" key="4">
    <source>
        <dbReference type="Google" id="ProtNLM"/>
    </source>
</evidence>
<evidence type="ECO:0000256" key="1">
    <source>
        <dbReference type="SAM" id="Phobius"/>
    </source>
</evidence>
<keyword evidence="1" id="KW-0472">Membrane</keyword>
<feature type="transmembrane region" description="Helical" evidence="1">
    <location>
        <begin position="51"/>
        <end position="75"/>
    </location>
</feature>
<feature type="transmembrane region" description="Helical" evidence="1">
    <location>
        <begin position="191"/>
        <end position="217"/>
    </location>
</feature>
<feature type="transmembrane region" description="Helical" evidence="1">
    <location>
        <begin position="271"/>
        <end position="295"/>
    </location>
</feature>
<keyword evidence="1" id="KW-1133">Transmembrane helix</keyword>
<sequence length="326" mass="38381">MLECSFNFFETSDFLHYTSHFLTIITMPIDIFGFYLIYFKIHPSMKNMREVLVYSHMCLIGDISIGTLTIPYVYIPSMSGTALGWLDDFGISYFVMFYFLCIIIIELAASAVLMFENRHYQAVRSAWKIETKVQRFIFIFLNCFTPFIILLPIWVDIPDQTDNELLQISKCIPSDFYELPNIIITNDPHTAGFICFVLLFFYTIQCIFFVTHTIYSLYFSSFSKTLSSRTKKMQRKYLISVIIQISSLFLSFALPFIYFVFSIIYEYYNQAFNNFCFIFMSIYGCISTLTTILTYDHFRTVCFKMMQFKETTSMFVQQNSVMNTVV</sequence>
<reference evidence="2" key="1">
    <citation type="submission" date="2022-11" db="EMBL/GenBank/DDBJ databases">
        <authorList>
            <person name="Kikuchi T."/>
        </authorList>
    </citation>
    <scope>NUCLEOTIDE SEQUENCE</scope>
    <source>
        <strain evidence="2">PS1010</strain>
    </source>
</reference>
<proteinExistence type="predicted"/>
<name>A0A9P1IRQ0_9PELO</name>
<keyword evidence="3" id="KW-1185">Reference proteome</keyword>
<dbReference type="Proteomes" id="UP001152747">
    <property type="component" value="Unassembled WGS sequence"/>
</dbReference>
<dbReference type="PANTHER" id="PTHR22941:SF33">
    <property type="entry name" value="SERPENTINE RECEPTOR, CLASS H"/>
    <property type="match status" value="1"/>
</dbReference>
<feature type="transmembrane region" description="Helical" evidence="1">
    <location>
        <begin position="95"/>
        <end position="115"/>
    </location>
</feature>
<dbReference type="InterPro" id="IPR019422">
    <property type="entry name" value="7TM_GPCR_serpentine_rcpt_Srh"/>
</dbReference>
<keyword evidence="1" id="KW-0812">Transmembrane</keyword>
<feature type="transmembrane region" description="Helical" evidence="1">
    <location>
        <begin position="20"/>
        <end position="39"/>
    </location>
</feature>
<comment type="caution">
    <text evidence="2">The sequence shown here is derived from an EMBL/GenBank/DDBJ whole genome shotgun (WGS) entry which is preliminary data.</text>
</comment>
<dbReference type="PANTHER" id="PTHR22941">
    <property type="entry name" value="SERPENTINE RECEPTOR"/>
    <property type="match status" value="1"/>
</dbReference>
<evidence type="ECO:0000313" key="3">
    <source>
        <dbReference type="Proteomes" id="UP001152747"/>
    </source>
</evidence>
<evidence type="ECO:0000313" key="2">
    <source>
        <dbReference type="EMBL" id="CAI5450843.1"/>
    </source>
</evidence>
<gene>
    <name evidence="2" type="ORF">CAMP_LOCUS13480</name>
</gene>
<dbReference type="AlphaFoldDB" id="A0A9P1IRQ0"/>
<dbReference type="InterPro" id="IPR053220">
    <property type="entry name" value="Nematode_rcpt-like_serp_H"/>
</dbReference>
<dbReference type="Pfam" id="PF10318">
    <property type="entry name" value="7TM_GPCR_Srh"/>
    <property type="match status" value="1"/>
</dbReference>
<accession>A0A9P1IRQ0</accession>
<protein>
    <recommendedName>
        <fullName evidence="4">Serpentine Receptor, class H</fullName>
    </recommendedName>
</protein>
<dbReference type="EMBL" id="CANHGI010000005">
    <property type="protein sequence ID" value="CAI5450843.1"/>
    <property type="molecule type" value="Genomic_DNA"/>
</dbReference>